<feature type="compositionally biased region" description="Low complexity" evidence="1">
    <location>
        <begin position="111"/>
        <end position="126"/>
    </location>
</feature>
<sequence>MDPPASGRRGRKRARVSEAETSPNQQQQQQQQQQHNPAVWTQDATVRGTDHDTASQQHPTYTSQHVDVSRLSSQVAVTDANGLMNGYATASHSQYPNTSPPVTHAPGDVHSLPSVQTPQPQQSQQRRNNDNRMVYFNGNPTPSTTSIAEAASAAVSPAPNRSYGLSNLVASWQASPMQNSESTPTNTMNTSNTAAADTSIMSQAQDQSPATTYHQMQVPQGAIYETFEDLLKTVQAAAKEQGFGIVKLRASNYRNNKATRYDLVCDRGGVKYNSTAKKRNPSTRKIDCPWKAKAVCEVQLNNQWRFSVQEAHHNHEPRVAVPAPGQGADSGTPVNQSLRTIVNKIDRMNHDVNANLARVEQSIDLRFEGLEKRLESLEALIRSNVLAAAGGTPNMGGQSMPTANMGGAALGSNGLANGGMSNGGMGSNMGNGMGGAMGNGMGSGMGSGGMGNGMVDSRMSNLESRVSGLEQVGGMDMSLMDDDPSSRRMPLL</sequence>
<dbReference type="Pfam" id="PF03101">
    <property type="entry name" value="FAR1"/>
    <property type="match status" value="1"/>
</dbReference>
<name>A0AA38VSP0_9PEZI</name>
<evidence type="ECO:0000259" key="2">
    <source>
        <dbReference type="Pfam" id="PF03101"/>
    </source>
</evidence>
<comment type="caution">
    <text evidence="3">The sequence shown here is derived from an EMBL/GenBank/DDBJ whole genome shotgun (WGS) entry which is preliminary data.</text>
</comment>
<dbReference type="InterPro" id="IPR031052">
    <property type="entry name" value="FHY3/FAR1"/>
</dbReference>
<dbReference type="InterPro" id="IPR004330">
    <property type="entry name" value="FAR1_DNA_bnd_dom"/>
</dbReference>
<feature type="compositionally biased region" description="Polar residues" evidence="1">
    <location>
        <begin position="88"/>
        <end position="101"/>
    </location>
</feature>
<dbReference type="PANTHER" id="PTHR31669">
    <property type="entry name" value="PROTEIN FAR1-RELATED SEQUENCE 10-RELATED"/>
    <property type="match status" value="1"/>
</dbReference>
<dbReference type="Proteomes" id="UP001174691">
    <property type="component" value="Unassembled WGS sequence"/>
</dbReference>
<feature type="compositionally biased region" description="Polar residues" evidence="1">
    <location>
        <begin position="54"/>
        <end position="69"/>
    </location>
</feature>
<dbReference type="PANTHER" id="PTHR31669:SF251">
    <property type="entry name" value="PROTEIN FAR1-RELATED SEQUENCE"/>
    <property type="match status" value="1"/>
</dbReference>
<gene>
    <name evidence="3" type="ORF">NKR19_g1881</name>
</gene>
<organism evidence="3 4">
    <name type="scientific">Coniochaeta hoffmannii</name>
    <dbReference type="NCBI Taxonomy" id="91930"/>
    <lineage>
        <taxon>Eukaryota</taxon>
        <taxon>Fungi</taxon>
        <taxon>Dikarya</taxon>
        <taxon>Ascomycota</taxon>
        <taxon>Pezizomycotina</taxon>
        <taxon>Sordariomycetes</taxon>
        <taxon>Sordariomycetidae</taxon>
        <taxon>Coniochaetales</taxon>
        <taxon>Coniochaetaceae</taxon>
        <taxon>Coniochaeta</taxon>
    </lineage>
</organism>
<accession>A0AA38VSP0</accession>
<evidence type="ECO:0000313" key="3">
    <source>
        <dbReference type="EMBL" id="KAJ9161807.1"/>
    </source>
</evidence>
<dbReference type="GO" id="GO:0006355">
    <property type="term" value="P:regulation of DNA-templated transcription"/>
    <property type="evidence" value="ECO:0007669"/>
    <property type="project" value="InterPro"/>
</dbReference>
<feature type="region of interest" description="Disordered" evidence="1">
    <location>
        <begin position="471"/>
        <end position="492"/>
    </location>
</feature>
<evidence type="ECO:0000256" key="1">
    <source>
        <dbReference type="SAM" id="MobiDB-lite"/>
    </source>
</evidence>
<dbReference type="EMBL" id="JANBVN010000018">
    <property type="protein sequence ID" value="KAJ9161807.1"/>
    <property type="molecule type" value="Genomic_DNA"/>
</dbReference>
<protein>
    <recommendedName>
        <fullName evidence="2">FAR1 domain-containing protein</fullName>
    </recommendedName>
</protein>
<keyword evidence="4" id="KW-1185">Reference proteome</keyword>
<feature type="domain" description="FAR1" evidence="2">
    <location>
        <begin position="238"/>
        <end position="316"/>
    </location>
</feature>
<evidence type="ECO:0000313" key="4">
    <source>
        <dbReference type="Proteomes" id="UP001174691"/>
    </source>
</evidence>
<proteinExistence type="predicted"/>
<reference evidence="3" key="1">
    <citation type="submission" date="2022-07" db="EMBL/GenBank/DDBJ databases">
        <title>Fungi with potential for degradation of polypropylene.</title>
        <authorList>
            <person name="Gostincar C."/>
        </authorList>
    </citation>
    <scope>NUCLEOTIDE SEQUENCE</scope>
    <source>
        <strain evidence="3">EXF-13287</strain>
    </source>
</reference>
<feature type="compositionally biased region" description="Low complexity" evidence="1">
    <location>
        <begin position="25"/>
        <end position="34"/>
    </location>
</feature>
<feature type="region of interest" description="Disordered" evidence="1">
    <location>
        <begin position="88"/>
        <end position="133"/>
    </location>
</feature>
<feature type="region of interest" description="Disordered" evidence="1">
    <location>
        <begin position="1"/>
        <end position="69"/>
    </location>
</feature>
<dbReference type="AlphaFoldDB" id="A0AA38VSP0"/>